<dbReference type="PROSITE" id="PS50112">
    <property type="entry name" value="PAS"/>
    <property type="match status" value="1"/>
</dbReference>
<evidence type="ECO:0000259" key="2">
    <source>
        <dbReference type="PROSITE" id="PS50112"/>
    </source>
</evidence>
<dbReference type="EMBL" id="LIZS01000005">
    <property type="protein sequence ID" value="KPJ54239.1"/>
    <property type="molecule type" value="Genomic_DNA"/>
</dbReference>
<dbReference type="Gene3D" id="1.20.5.1700">
    <property type="match status" value="1"/>
</dbReference>
<keyword evidence="1" id="KW-0175">Coiled coil</keyword>
<reference evidence="3 4" key="1">
    <citation type="journal article" date="2015" name="Microbiome">
        <title>Genomic resolution of linkages in carbon, nitrogen, and sulfur cycling among widespread estuary sediment bacteria.</title>
        <authorList>
            <person name="Baker B.J."/>
            <person name="Lazar C.S."/>
            <person name="Teske A.P."/>
            <person name="Dick G.J."/>
        </authorList>
    </citation>
    <scope>NUCLEOTIDE SEQUENCE [LARGE SCALE GENOMIC DNA]</scope>
    <source>
        <strain evidence="3">DG_24</strain>
    </source>
</reference>
<protein>
    <recommendedName>
        <fullName evidence="2">PAS domain-containing protein</fullName>
    </recommendedName>
</protein>
<comment type="caution">
    <text evidence="3">The sequence shown here is derived from an EMBL/GenBank/DDBJ whole genome shotgun (WGS) entry which is preliminary data.</text>
</comment>
<feature type="coiled-coil region" evidence="1">
    <location>
        <begin position="99"/>
        <end position="154"/>
    </location>
</feature>
<dbReference type="AlphaFoldDB" id="A0A0S7WW73"/>
<gene>
    <name evidence="3" type="ORF">AMJ39_01450</name>
</gene>
<dbReference type="InterPro" id="IPR035965">
    <property type="entry name" value="PAS-like_dom_sf"/>
</dbReference>
<proteinExistence type="predicted"/>
<name>A0A0S7WW73_UNCT6</name>
<dbReference type="SUPFAM" id="SSF55785">
    <property type="entry name" value="PYP-like sensor domain (PAS domain)"/>
    <property type="match status" value="1"/>
</dbReference>
<feature type="domain" description="PAS" evidence="2">
    <location>
        <begin position="1"/>
        <end position="31"/>
    </location>
</feature>
<evidence type="ECO:0000313" key="4">
    <source>
        <dbReference type="Proteomes" id="UP000052008"/>
    </source>
</evidence>
<dbReference type="Proteomes" id="UP000052008">
    <property type="component" value="Unassembled WGS sequence"/>
</dbReference>
<organism evidence="3 4">
    <name type="scientific">candidate division TA06 bacterium DG_24</name>
    <dbReference type="NCBI Taxonomy" id="1703770"/>
    <lineage>
        <taxon>Bacteria</taxon>
        <taxon>Bacteria division TA06</taxon>
    </lineage>
</organism>
<dbReference type="CDD" id="cd00130">
    <property type="entry name" value="PAS"/>
    <property type="match status" value="1"/>
</dbReference>
<evidence type="ECO:0000313" key="3">
    <source>
        <dbReference type="EMBL" id="KPJ54239.1"/>
    </source>
</evidence>
<accession>A0A0S7WW73</accession>
<dbReference type="STRING" id="1703770.AMJ39_01450"/>
<sequence length="160" mass="18206">MAIVNADGSIVRVNSRFEQLTGQRAGEIVGRVNLRGILGCQLLPKTPVPEGAGNARAAPMHYDISVPDNDGEERWLDVAISGLPEGDQYLVSILDVTDRKRAQIALARENEELRQQVQDLERFNRFSIGRERRIHELKARIDELEGRLPQQERQRRKESR</sequence>
<dbReference type="NCBIfam" id="TIGR00229">
    <property type="entry name" value="sensory_box"/>
    <property type="match status" value="1"/>
</dbReference>
<dbReference type="Gene3D" id="3.30.450.20">
    <property type="entry name" value="PAS domain"/>
    <property type="match status" value="1"/>
</dbReference>
<evidence type="ECO:0000256" key="1">
    <source>
        <dbReference type="SAM" id="Coils"/>
    </source>
</evidence>
<dbReference type="InterPro" id="IPR000014">
    <property type="entry name" value="PAS"/>
</dbReference>